<dbReference type="PROSITE" id="PS00109">
    <property type="entry name" value="PROTEIN_KINASE_TYR"/>
    <property type="match status" value="1"/>
</dbReference>
<dbReference type="OrthoDB" id="3399at2759"/>
<evidence type="ECO:0000256" key="1">
    <source>
        <dbReference type="ARBA" id="ARBA00004123"/>
    </source>
</evidence>
<proteinExistence type="inferred from homology"/>
<comment type="catalytic activity">
    <reaction evidence="14">
        <text>L-seryl-[protein] + ATP = O-phospho-L-seryl-[protein] + ADP + H(+)</text>
        <dbReference type="Rhea" id="RHEA:17989"/>
        <dbReference type="Rhea" id="RHEA-COMP:9863"/>
        <dbReference type="Rhea" id="RHEA-COMP:11604"/>
        <dbReference type="ChEBI" id="CHEBI:15378"/>
        <dbReference type="ChEBI" id="CHEBI:29999"/>
        <dbReference type="ChEBI" id="CHEBI:30616"/>
        <dbReference type="ChEBI" id="CHEBI:83421"/>
        <dbReference type="ChEBI" id="CHEBI:456216"/>
        <dbReference type="EC" id="2.7.11.1"/>
    </reaction>
</comment>
<reference evidence="17" key="1">
    <citation type="journal article" date="2006" name="PLoS Biol.">
        <title>Macronuclear genome sequence of the ciliate Tetrahymena thermophila, a model eukaryote.</title>
        <authorList>
            <person name="Eisen J.A."/>
            <person name="Coyne R.S."/>
            <person name="Wu M."/>
            <person name="Wu D."/>
            <person name="Thiagarajan M."/>
            <person name="Wortman J.R."/>
            <person name="Badger J.H."/>
            <person name="Ren Q."/>
            <person name="Amedeo P."/>
            <person name="Jones K.M."/>
            <person name="Tallon L.J."/>
            <person name="Delcher A.L."/>
            <person name="Salzberg S.L."/>
            <person name="Silva J.C."/>
            <person name="Haas B.J."/>
            <person name="Majoros W.H."/>
            <person name="Farzad M."/>
            <person name="Carlton J.M."/>
            <person name="Smith R.K. Jr."/>
            <person name="Garg J."/>
            <person name="Pearlman R.E."/>
            <person name="Karrer K.M."/>
            <person name="Sun L."/>
            <person name="Manning G."/>
            <person name="Elde N.C."/>
            <person name="Turkewitz A.P."/>
            <person name="Asai D.J."/>
            <person name="Wilkes D.E."/>
            <person name="Wang Y."/>
            <person name="Cai H."/>
            <person name="Collins K."/>
            <person name="Stewart B.A."/>
            <person name="Lee S.R."/>
            <person name="Wilamowska K."/>
            <person name="Weinberg Z."/>
            <person name="Ruzzo W.L."/>
            <person name="Wloga D."/>
            <person name="Gaertig J."/>
            <person name="Frankel J."/>
            <person name="Tsao C.-C."/>
            <person name="Gorovsky M.A."/>
            <person name="Keeling P.J."/>
            <person name="Waller R.F."/>
            <person name="Patron N.J."/>
            <person name="Cherry J.M."/>
            <person name="Stover N.A."/>
            <person name="Krieger C.J."/>
            <person name="del Toro C."/>
            <person name="Ryder H.F."/>
            <person name="Williamson S.C."/>
            <person name="Barbeau R.A."/>
            <person name="Hamilton E.P."/>
            <person name="Orias E."/>
        </authorList>
    </citation>
    <scope>NUCLEOTIDE SEQUENCE [LARGE SCALE GENOMIC DNA]</scope>
    <source>
        <strain evidence="17">SB210</strain>
    </source>
</reference>
<keyword evidence="17" id="KW-1185">Reference proteome</keyword>
<evidence type="ECO:0000256" key="8">
    <source>
        <dbReference type="ARBA" id="ARBA00022741"/>
    </source>
</evidence>
<dbReference type="GO" id="GO:0008033">
    <property type="term" value="P:tRNA processing"/>
    <property type="evidence" value="ECO:0007669"/>
    <property type="project" value="UniProtKB-KW"/>
</dbReference>
<dbReference type="EC" id="2.7.11.1" evidence="3"/>
<accession>W7XHB9</accession>
<evidence type="ECO:0000256" key="3">
    <source>
        <dbReference type="ARBA" id="ARBA00012513"/>
    </source>
</evidence>
<comment type="subcellular location">
    <subcellularLocation>
        <location evidence="1">Nucleus</location>
    </subcellularLocation>
</comment>
<keyword evidence="9 16" id="KW-0418">Kinase</keyword>
<keyword evidence="5" id="KW-0597">Phosphoprotein</keyword>
<dbReference type="FunCoup" id="W7XHB9">
    <property type="interactions" value="211"/>
</dbReference>
<evidence type="ECO:0000256" key="6">
    <source>
        <dbReference type="ARBA" id="ARBA00022679"/>
    </source>
</evidence>
<dbReference type="FunFam" id="3.30.200.20:FF:000201">
    <property type="entry name" value="TP53-regulating kinase isoform X1"/>
    <property type="match status" value="1"/>
</dbReference>
<keyword evidence="4" id="KW-0723">Serine/threonine-protein kinase</keyword>
<gene>
    <name evidence="16" type="ORF">TTHERM_001014709</name>
</gene>
<evidence type="ECO:0000313" key="16">
    <source>
        <dbReference type="EMBL" id="EWS72449.1"/>
    </source>
</evidence>
<dbReference type="Pfam" id="PF00069">
    <property type="entry name" value="Pkinase"/>
    <property type="match status" value="1"/>
</dbReference>
<dbReference type="GO" id="GO:0005524">
    <property type="term" value="F:ATP binding"/>
    <property type="evidence" value="ECO:0007669"/>
    <property type="project" value="UniProtKB-KW"/>
</dbReference>
<dbReference type="InParanoid" id="W7XHB9"/>
<dbReference type="GO" id="GO:0070525">
    <property type="term" value="P:tRNA threonylcarbamoyladenosine metabolic process"/>
    <property type="evidence" value="ECO:0007669"/>
    <property type="project" value="TreeGrafter"/>
</dbReference>
<keyword evidence="11" id="KW-0067">ATP-binding</keyword>
<dbReference type="PROSITE" id="PS50011">
    <property type="entry name" value="PROTEIN_KINASE_DOM"/>
    <property type="match status" value="1"/>
</dbReference>
<keyword evidence="12" id="KW-0539">Nucleus</keyword>
<dbReference type="EMBL" id="GG662521">
    <property type="protein sequence ID" value="EWS72449.1"/>
    <property type="molecule type" value="Genomic_DNA"/>
</dbReference>
<dbReference type="InterPro" id="IPR000719">
    <property type="entry name" value="Prot_kinase_dom"/>
</dbReference>
<dbReference type="Gene3D" id="3.30.200.20">
    <property type="entry name" value="Phosphorylase Kinase, domain 1"/>
    <property type="match status" value="1"/>
</dbReference>
<dbReference type="GeneID" id="24441412"/>
<keyword evidence="6" id="KW-0808">Transferase</keyword>
<evidence type="ECO:0000256" key="14">
    <source>
        <dbReference type="ARBA" id="ARBA00048679"/>
    </source>
</evidence>
<dbReference type="PANTHER" id="PTHR12209:SF0">
    <property type="entry name" value="EKC_KEOPS COMPLEX SUBUNIT TP53RK"/>
    <property type="match status" value="1"/>
</dbReference>
<dbReference type="SMART" id="SM00220">
    <property type="entry name" value="S_TKc"/>
    <property type="match status" value="1"/>
</dbReference>
<dbReference type="InterPro" id="IPR008266">
    <property type="entry name" value="Tyr_kinase_AS"/>
</dbReference>
<name>W7XHB9_TETTS</name>
<keyword evidence="10" id="KW-0378">Hydrolase</keyword>
<evidence type="ECO:0000256" key="13">
    <source>
        <dbReference type="ARBA" id="ARBA00047899"/>
    </source>
</evidence>
<sequence>MEGLELISQGAEAKVYKVKNFLGEPAIMKEKLVKAYRHPDLDQRLSKERITFEVRNMIRARKAGINTPYVMQTDFVQRKIYMQYIDGLKLRDFLFQYQKTENMTELLKEVGRILAKLHDSHILHGDLTTSNIMVTHPVAETTKLYGQIYLIDFGLSYIKDSIEEKAVDLYVLERAFISTHPELENEFQELLQEYKRVCKQGDKTIKKLNDVRMRGRKKVAFG</sequence>
<dbReference type="InterPro" id="IPR011009">
    <property type="entry name" value="Kinase-like_dom_sf"/>
</dbReference>
<comment type="similarity">
    <text evidence="2">Belongs to the protein kinase superfamily. BUD32 family.</text>
</comment>
<evidence type="ECO:0000256" key="5">
    <source>
        <dbReference type="ARBA" id="ARBA00022553"/>
    </source>
</evidence>
<evidence type="ECO:0000256" key="12">
    <source>
        <dbReference type="ARBA" id="ARBA00023242"/>
    </source>
</evidence>
<dbReference type="GO" id="GO:0005829">
    <property type="term" value="C:cytosol"/>
    <property type="evidence" value="ECO:0007669"/>
    <property type="project" value="TreeGrafter"/>
</dbReference>
<dbReference type="GO" id="GO:0016787">
    <property type="term" value="F:hydrolase activity"/>
    <property type="evidence" value="ECO:0007669"/>
    <property type="project" value="UniProtKB-KW"/>
</dbReference>
<evidence type="ECO:0000256" key="10">
    <source>
        <dbReference type="ARBA" id="ARBA00022801"/>
    </source>
</evidence>
<evidence type="ECO:0000313" key="17">
    <source>
        <dbReference type="Proteomes" id="UP000009168"/>
    </source>
</evidence>
<dbReference type="GO" id="GO:0000408">
    <property type="term" value="C:EKC/KEOPS complex"/>
    <property type="evidence" value="ECO:0007669"/>
    <property type="project" value="TreeGrafter"/>
</dbReference>
<keyword evidence="8" id="KW-0547">Nucleotide-binding</keyword>
<dbReference type="STRING" id="312017.W7XHB9"/>
<dbReference type="Proteomes" id="UP000009168">
    <property type="component" value="Unassembled WGS sequence"/>
</dbReference>
<dbReference type="NCBIfam" id="TIGR03724">
    <property type="entry name" value="arch_bud32"/>
    <property type="match status" value="1"/>
</dbReference>
<dbReference type="SUPFAM" id="SSF56112">
    <property type="entry name" value="Protein kinase-like (PK-like)"/>
    <property type="match status" value="1"/>
</dbReference>
<evidence type="ECO:0000256" key="2">
    <source>
        <dbReference type="ARBA" id="ARBA00010630"/>
    </source>
</evidence>
<dbReference type="InterPro" id="IPR022495">
    <property type="entry name" value="Bud32"/>
</dbReference>
<feature type="domain" description="Protein kinase" evidence="15">
    <location>
        <begin position="1"/>
        <end position="222"/>
    </location>
</feature>
<protein>
    <recommendedName>
        <fullName evidence="3">non-specific serine/threonine protein kinase</fullName>
        <ecNumber evidence="3">2.7.11.1</ecNumber>
    </recommendedName>
</protein>
<evidence type="ECO:0000256" key="11">
    <source>
        <dbReference type="ARBA" id="ARBA00022840"/>
    </source>
</evidence>
<dbReference type="FunFam" id="1.10.510.10:FF:000323">
    <property type="entry name" value="TP53-regulating kinase, putative"/>
    <property type="match status" value="1"/>
</dbReference>
<dbReference type="PANTHER" id="PTHR12209">
    <property type="entry name" value="NON-SPECIFIC SERINE/THREONINE PROTEIN KINASE"/>
    <property type="match status" value="1"/>
</dbReference>
<dbReference type="Gene3D" id="1.10.510.10">
    <property type="entry name" value="Transferase(Phosphotransferase) domain 1"/>
    <property type="match status" value="1"/>
</dbReference>
<evidence type="ECO:0000256" key="9">
    <source>
        <dbReference type="ARBA" id="ARBA00022777"/>
    </source>
</evidence>
<dbReference type="GO" id="GO:0004674">
    <property type="term" value="F:protein serine/threonine kinase activity"/>
    <property type="evidence" value="ECO:0007669"/>
    <property type="project" value="UniProtKB-KW"/>
</dbReference>
<dbReference type="KEGG" id="tet:TTHERM_001014709"/>
<keyword evidence="7" id="KW-0819">tRNA processing</keyword>
<dbReference type="RefSeq" id="XP_012655020.1">
    <property type="nucleotide sequence ID" value="XM_012799566.1"/>
</dbReference>
<evidence type="ECO:0000259" key="15">
    <source>
        <dbReference type="PROSITE" id="PS50011"/>
    </source>
</evidence>
<evidence type="ECO:0000256" key="4">
    <source>
        <dbReference type="ARBA" id="ARBA00022527"/>
    </source>
</evidence>
<dbReference type="AlphaFoldDB" id="W7XHB9"/>
<dbReference type="GO" id="GO:0005634">
    <property type="term" value="C:nucleus"/>
    <property type="evidence" value="ECO:0007669"/>
    <property type="project" value="UniProtKB-SubCell"/>
</dbReference>
<evidence type="ECO:0000256" key="7">
    <source>
        <dbReference type="ARBA" id="ARBA00022694"/>
    </source>
</evidence>
<organism evidence="16 17">
    <name type="scientific">Tetrahymena thermophila (strain SB210)</name>
    <dbReference type="NCBI Taxonomy" id="312017"/>
    <lineage>
        <taxon>Eukaryota</taxon>
        <taxon>Sar</taxon>
        <taxon>Alveolata</taxon>
        <taxon>Ciliophora</taxon>
        <taxon>Intramacronucleata</taxon>
        <taxon>Oligohymenophorea</taxon>
        <taxon>Hymenostomatida</taxon>
        <taxon>Tetrahymenina</taxon>
        <taxon>Tetrahymenidae</taxon>
        <taxon>Tetrahymena</taxon>
    </lineage>
</organism>
<comment type="catalytic activity">
    <reaction evidence="13">
        <text>L-threonyl-[protein] + ATP = O-phospho-L-threonyl-[protein] + ADP + H(+)</text>
        <dbReference type="Rhea" id="RHEA:46608"/>
        <dbReference type="Rhea" id="RHEA-COMP:11060"/>
        <dbReference type="Rhea" id="RHEA-COMP:11605"/>
        <dbReference type="ChEBI" id="CHEBI:15378"/>
        <dbReference type="ChEBI" id="CHEBI:30013"/>
        <dbReference type="ChEBI" id="CHEBI:30616"/>
        <dbReference type="ChEBI" id="CHEBI:61977"/>
        <dbReference type="ChEBI" id="CHEBI:456216"/>
        <dbReference type="EC" id="2.7.11.1"/>
    </reaction>
</comment>